<dbReference type="InterPro" id="IPR008271">
    <property type="entry name" value="Ser/Thr_kinase_AS"/>
</dbReference>
<dbReference type="Pfam" id="PF00069">
    <property type="entry name" value="Pkinase"/>
    <property type="match status" value="1"/>
</dbReference>
<keyword evidence="6 13" id="KW-0418">Kinase</keyword>
<evidence type="ECO:0000256" key="4">
    <source>
        <dbReference type="ARBA" id="ARBA00022679"/>
    </source>
</evidence>
<feature type="region of interest" description="Disordered" evidence="10">
    <location>
        <begin position="750"/>
        <end position="816"/>
    </location>
</feature>
<evidence type="ECO:0000256" key="2">
    <source>
        <dbReference type="ARBA" id="ARBA00022527"/>
    </source>
</evidence>
<keyword evidence="4" id="KW-0808">Transferase</keyword>
<protein>
    <recommendedName>
        <fullName evidence="1">non-specific serine/threonine protein kinase</fullName>
        <ecNumber evidence="1">2.7.11.1</ecNumber>
    </recommendedName>
</protein>
<organism evidence="12 13">
    <name type="scientific">Pundamilia nyererei</name>
    <dbReference type="NCBI Taxonomy" id="303518"/>
    <lineage>
        <taxon>Eukaryota</taxon>
        <taxon>Metazoa</taxon>
        <taxon>Chordata</taxon>
        <taxon>Craniata</taxon>
        <taxon>Vertebrata</taxon>
        <taxon>Euteleostomi</taxon>
        <taxon>Actinopterygii</taxon>
        <taxon>Neopterygii</taxon>
        <taxon>Teleostei</taxon>
        <taxon>Neoteleostei</taxon>
        <taxon>Acanthomorphata</taxon>
        <taxon>Ovalentaria</taxon>
        <taxon>Cichlomorphae</taxon>
        <taxon>Cichliformes</taxon>
        <taxon>Cichlidae</taxon>
        <taxon>African cichlids</taxon>
        <taxon>Pseudocrenilabrinae</taxon>
        <taxon>Haplochromini</taxon>
        <taxon>Pundamilia</taxon>
    </lineage>
</organism>
<accession>A0A9Y6M8R3</accession>
<name>A0A9Y6M8R3_9CICH</name>
<feature type="compositionally biased region" description="Basic and acidic residues" evidence="10">
    <location>
        <begin position="1"/>
        <end position="11"/>
    </location>
</feature>
<comment type="catalytic activity">
    <reaction evidence="8">
        <text>L-threonyl-[protein] + ATP = O-phospho-L-threonyl-[protein] + ADP + H(+)</text>
        <dbReference type="Rhea" id="RHEA:46608"/>
        <dbReference type="Rhea" id="RHEA-COMP:11060"/>
        <dbReference type="Rhea" id="RHEA-COMP:11605"/>
        <dbReference type="ChEBI" id="CHEBI:15378"/>
        <dbReference type="ChEBI" id="CHEBI:30013"/>
        <dbReference type="ChEBI" id="CHEBI:30616"/>
        <dbReference type="ChEBI" id="CHEBI:61977"/>
        <dbReference type="ChEBI" id="CHEBI:456216"/>
        <dbReference type="EC" id="2.7.11.1"/>
    </reaction>
</comment>
<dbReference type="FunFam" id="1.10.510.10:FF:000072">
    <property type="entry name" value="AP2 associated kinase 1"/>
    <property type="match status" value="1"/>
</dbReference>
<feature type="compositionally biased region" description="Low complexity" evidence="10">
    <location>
        <begin position="436"/>
        <end position="458"/>
    </location>
</feature>
<feature type="region of interest" description="Disordered" evidence="10">
    <location>
        <begin position="341"/>
        <end position="400"/>
    </location>
</feature>
<evidence type="ECO:0000256" key="6">
    <source>
        <dbReference type="ARBA" id="ARBA00022777"/>
    </source>
</evidence>
<feature type="compositionally biased region" description="Low complexity" evidence="10">
    <location>
        <begin position="705"/>
        <end position="722"/>
    </location>
</feature>
<dbReference type="EC" id="2.7.11.1" evidence="1"/>
<dbReference type="SUPFAM" id="SSF56112">
    <property type="entry name" value="Protein kinase-like (PK-like)"/>
    <property type="match status" value="1"/>
</dbReference>
<dbReference type="CDD" id="cd14037">
    <property type="entry name" value="STKc_NAK_like"/>
    <property type="match status" value="1"/>
</dbReference>
<keyword evidence="3" id="KW-0597">Phosphoprotein</keyword>
<evidence type="ECO:0000256" key="9">
    <source>
        <dbReference type="ARBA" id="ARBA00048679"/>
    </source>
</evidence>
<keyword evidence="2" id="KW-0723">Serine/threonine-protein kinase</keyword>
<evidence type="ECO:0000259" key="11">
    <source>
        <dbReference type="PROSITE" id="PS50011"/>
    </source>
</evidence>
<dbReference type="SMART" id="SM00220">
    <property type="entry name" value="S_TKc"/>
    <property type="match status" value="1"/>
</dbReference>
<evidence type="ECO:0000313" key="13">
    <source>
        <dbReference type="RefSeq" id="XP_013765374.1"/>
    </source>
</evidence>
<dbReference type="CTD" id="568999"/>
<evidence type="ECO:0000256" key="7">
    <source>
        <dbReference type="ARBA" id="ARBA00022840"/>
    </source>
</evidence>
<feature type="region of interest" description="Disordered" evidence="10">
    <location>
        <begin position="960"/>
        <end position="980"/>
    </location>
</feature>
<feature type="region of interest" description="Disordered" evidence="10">
    <location>
        <begin position="705"/>
        <end position="738"/>
    </location>
</feature>
<evidence type="ECO:0000256" key="5">
    <source>
        <dbReference type="ARBA" id="ARBA00022741"/>
    </source>
</evidence>
<dbReference type="Gene3D" id="1.10.510.10">
    <property type="entry name" value="Transferase(Phosphotransferase) domain 1"/>
    <property type="match status" value="1"/>
</dbReference>
<feature type="compositionally biased region" description="Gly residues" evidence="10">
    <location>
        <begin position="12"/>
        <end position="26"/>
    </location>
</feature>
<dbReference type="GO" id="GO:0005524">
    <property type="term" value="F:ATP binding"/>
    <property type="evidence" value="ECO:0007669"/>
    <property type="project" value="UniProtKB-KW"/>
</dbReference>
<keyword evidence="12" id="KW-1185">Reference proteome</keyword>
<dbReference type="PANTHER" id="PTHR47907:SF5">
    <property type="entry name" value="AP2 ASSOCIATED KINASE 1"/>
    <property type="match status" value="1"/>
</dbReference>
<proteinExistence type="predicted"/>
<keyword evidence="7" id="KW-0067">ATP-binding</keyword>
<reference evidence="13" key="1">
    <citation type="submission" date="2025-08" db="UniProtKB">
        <authorList>
            <consortium name="RefSeq"/>
        </authorList>
    </citation>
    <scope>IDENTIFICATION</scope>
</reference>
<evidence type="ECO:0000256" key="3">
    <source>
        <dbReference type="ARBA" id="ARBA00022553"/>
    </source>
</evidence>
<gene>
    <name evidence="13" type="primary">aak1a</name>
</gene>
<comment type="catalytic activity">
    <reaction evidence="9">
        <text>L-seryl-[protein] + ATP = O-phospho-L-seryl-[protein] + ADP + H(+)</text>
        <dbReference type="Rhea" id="RHEA:17989"/>
        <dbReference type="Rhea" id="RHEA-COMP:9863"/>
        <dbReference type="Rhea" id="RHEA-COMP:11604"/>
        <dbReference type="ChEBI" id="CHEBI:15378"/>
        <dbReference type="ChEBI" id="CHEBI:29999"/>
        <dbReference type="ChEBI" id="CHEBI:30616"/>
        <dbReference type="ChEBI" id="CHEBI:83421"/>
        <dbReference type="ChEBI" id="CHEBI:456216"/>
        <dbReference type="EC" id="2.7.11.1"/>
    </reaction>
</comment>
<feature type="compositionally biased region" description="Polar residues" evidence="10">
    <location>
        <begin position="551"/>
        <end position="560"/>
    </location>
</feature>
<sequence length="1017" mass="108470">MKKFFDSRREFGGSGPGPGAGGGGAGSGGGGSFIGRVFSIGRYQVTVEETIAEGGFAIVFLVRTHQGARCALKRMYVNNEHDLKICKLEIQIMRDLVGNKNIVGFLDSSITAVGAGDVWEVLILMDFCRGGQVVNLMNQRLQTGFTEAEVLQIFCDTCEAVTRLHQCKTPIIHRDLKVENILLHDRGHYVLCDFGSATNHFQNPQTEGVAVLEDEIKKYTTLSYRAPEMVNLYGGNVITTKADIWALGCLLYKLCYFTLPFGESQVAICDGSFTIPDNSRYSHEMHCLIRYMLEPDPEKRPDIYQVSYFAFKLARRECPVPNLHNSPIPAKLPEPIKASEAVAKKSQNKARLTDPVPTTETSIAPRQRPKAGQAQPQPISGILPIQPALTPRKRPGVATGAPQAIGVGISVPPPASAAVQPAQQAPSANMQPQATSQHQQLLMKQQQQQASAFLSPQSTQQTTGRGIHKVGSLTPPSSPKTATKSGHRRILSDVTHSAVFGVPVSKSTQLLQAAAAEASLNKSKSASTTPSGSPCSSQQSVYHPGDGDASSALTVPHTQPAWNPFGDDNFSKLTAEELLNKDFAKLAETAAAGEKAAGSNENLIPSLNAFPEKLIEGQKSPDTSLLLPDLLTLTDSFNTAAESTTNVKAEVCVDSLIPGLEAPQPQRHLGQPELIPASVPDSLTGEDSLLGCDLLSHTCHGNPSVSVLPSSCSSAPPGAGSCLEELPAGQTASDLQGESNGYSVLEEGQETEAVGADSPQNEGCVHSSDEDEEKEAHKDEQEDGEGIESHIAPHDCSGSRPLLQDSEDEEDQGPQLALHPSLHSGTAAAQSATTFDQPAPNTFAQNHFQHVHEAAKEMEGAADIFSKAPFLIAQEDTSDVFANAPFPRGPLAAQQQQQLDVFSQAPFGKRKEPKGAQPKTSYPHAAGAHAVTSDQGVLEQVAQQPFRPQALAKYSRHFEGPVPQQPAAAHRVASNASKQAAVASVPAGPLHSWTSDVSAVDPFVSAPFHLKAPQEKP</sequence>
<evidence type="ECO:0000256" key="10">
    <source>
        <dbReference type="SAM" id="MobiDB-lite"/>
    </source>
</evidence>
<feature type="region of interest" description="Disordered" evidence="10">
    <location>
        <begin position="1"/>
        <end position="26"/>
    </location>
</feature>
<dbReference type="InterPro" id="IPR000719">
    <property type="entry name" value="Prot_kinase_dom"/>
</dbReference>
<dbReference type="AlphaFoldDB" id="A0A9Y6M8R3"/>
<feature type="domain" description="Protein kinase" evidence="11">
    <location>
        <begin position="45"/>
        <end position="311"/>
    </location>
</feature>
<dbReference type="PROSITE" id="PS00108">
    <property type="entry name" value="PROTEIN_KINASE_ST"/>
    <property type="match status" value="1"/>
</dbReference>
<dbReference type="PROSITE" id="PS50011">
    <property type="entry name" value="PROTEIN_KINASE_DOM"/>
    <property type="match status" value="1"/>
</dbReference>
<dbReference type="InterPro" id="IPR051744">
    <property type="entry name" value="AP2_assoc_SerThr_kinase"/>
</dbReference>
<feature type="compositionally biased region" description="Low complexity" evidence="10">
    <location>
        <begin position="416"/>
        <end position="428"/>
    </location>
</feature>
<keyword evidence="5" id="KW-0547">Nucleotide-binding</keyword>
<dbReference type="Proteomes" id="UP000695023">
    <property type="component" value="Unplaced"/>
</dbReference>
<evidence type="ECO:0000256" key="8">
    <source>
        <dbReference type="ARBA" id="ARBA00047899"/>
    </source>
</evidence>
<dbReference type="PANTHER" id="PTHR47907">
    <property type="entry name" value="PROTEIN KINASE DOMAIN-CONTAINING PROTEIN"/>
    <property type="match status" value="1"/>
</dbReference>
<dbReference type="GeneID" id="102207018"/>
<dbReference type="GO" id="GO:0004674">
    <property type="term" value="F:protein serine/threonine kinase activity"/>
    <property type="evidence" value="ECO:0007669"/>
    <property type="project" value="UniProtKB-KW"/>
</dbReference>
<evidence type="ECO:0000313" key="12">
    <source>
        <dbReference type="Proteomes" id="UP000695023"/>
    </source>
</evidence>
<dbReference type="RefSeq" id="XP_013765374.1">
    <property type="nucleotide sequence ID" value="XM_013909920.1"/>
</dbReference>
<feature type="compositionally biased region" description="Polar residues" evidence="10">
    <location>
        <begin position="528"/>
        <end position="541"/>
    </location>
</feature>
<feature type="region of interest" description="Disordered" evidence="10">
    <location>
        <begin position="522"/>
        <end position="560"/>
    </location>
</feature>
<feature type="region of interest" description="Disordered" evidence="10">
    <location>
        <begin position="414"/>
        <end position="488"/>
    </location>
</feature>
<dbReference type="InterPro" id="IPR011009">
    <property type="entry name" value="Kinase-like_dom_sf"/>
</dbReference>
<evidence type="ECO:0000256" key="1">
    <source>
        <dbReference type="ARBA" id="ARBA00012513"/>
    </source>
</evidence>